<dbReference type="SUPFAM" id="SSF56281">
    <property type="entry name" value="Metallo-hydrolase/oxidoreductase"/>
    <property type="match status" value="1"/>
</dbReference>
<feature type="domain" description="Metallo-beta-lactamase" evidence="7">
    <location>
        <begin position="23"/>
        <end position="191"/>
    </location>
</feature>
<comment type="catalytic activity">
    <reaction evidence="5">
        <text>a ribonucleotidyl-ribonucleotide-RNA + H2O = a 3'-end ribonucleotide-RNA + a 5'-end 5'-phospho-ribonucleoside-RNA + H(+)</text>
        <dbReference type="Rhea" id="RHEA:68096"/>
        <dbReference type="Rhea" id="RHEA-COMP:15179"/>
        <dbReference type="Rhea" id="RHEA-COMP:17355"/>
        <dbReference type="Rhea" id="RHEA-COMP:17428"/>
        <dbReference type="ChEBI" id="CHEBI:15377"/>
        <dbReference type="ChEBI" id="CHEBI:15378"/>
        <dbReference type="ChEBI" id="CHEBI:74896"/>
        <dbReference type="ChEBI" id="CHEBI:138282"/>
        <dbReference type="ChEBI" id="CHEBI:173118"/>
    </reaction>
    <physiologicalReaction direction="left-to-right" evidence="5">
        <dbReference type="Rhea" id="RHEA:68097"/>
    </physiologicalReaction>
</comment>
<evidence type="ECO:0000259" key="7">
    <source>
        <dbReference type="SMART" id="SM00849"/>
    </source>
</evidence>
<evidence type="ECO:0000256" key="2">
    <source>
        <dbReference type="ARBA" id="ARBA00011738"/>
    </source>
</evidence>
<comment type="function">
    <text evidence="6">Endoribonuclease that catalyzes the hydrolysis of histone-coding pre-mRNA 3'-end. Involved in histone pre-mRNA processing during the S-phase of the cell cycle, which is required for entering/progressing through S-phase. Cleaves histone pre-mRNA at a major and a minor cleavage site after the 5'-ACCCA-3' and the 5'-ACCCACA-3' sequence, respectively, and located downstream of the stem-loop. May require the presence of the HDE element located at the histone pre-RNA 3'-end to avoid non-specific cleavage.</text>
</comment>
<dbReference type="CDD" id="cd07711">
    <property type="entry name" value="MBLAC1-like_MBL-fold"/>
    <property type="match status" value="1"/>
</dbReference>
<dbReference type="SMART" id="SM00849">
    <property type="entry name" value="Lactamase_B"/>
    <property type="match status" value="1"/>
</dbReference>
<evidence type="ECO:0000313" key="8">
    <source>
        <dbReference type="Proteomes" id="UP000694866"/>
    </source>
</evidence>
<name>A0A9R1T666_9HYME</name>
<dbReference type="PANTHER" id="PTHR23200">
    <property type="entry name" value="METALLO-BETA-LACTAMASE DOMAIN-CONTAINING PROTEIN 1"/>
    <property type="match status" value="1"/>
</dbReference>
<protein>
    <recommendedName>
        <fullName evidence="3">Metallo-beta-lactamase domain-containing protein 1</fullName>
    </recommendedName>
    <alternativeName>
        <fullName evidence="4">Endoribonuclease MBLAC1</fullName>
    </alternativeName>
</protein>
<evidence type="ECO:0000256" key="1">
    <source>
        <dbReference type="ARBA" id="ARBA00004514"/>
    </source>
</evidence>
<dbReference type="Pfam" id="PF00753">
    <property type="entry name" value="Lactamase_B"/>
    <property type="match status" value="1"/>
</dbReference>
<dbReference type="Proteomes" id="UP000694866">
    <property type="component" value="Unplaced"/>
</dbReference>
<sequence>MCEVIVLFEGYSKILDEERMDANCSCVLIKGPRNVIVDTMTAWDRDRIIEALSFHNQKPEDIDFVVCTHGHADHIGNNNLFLSAEHIVGSSFHRGSVFYEKNLQDAEYQLCEGVRVLPTPGHTHEDVSVLVETVVDGKKATIVITGDLFEKEEDLKDSSIWEKLGIPELKKTQALNRFLVIKLADYIVPGHGKMFRVTEETRRIIEEQILDP</sequence>
<evidence type="ECO:0000256" key="3">
    <source>
        <dbReference type="ARBA" id="ARBA00014856"/>
    </source>
</evidence>
<gene>
    <name evidence="9" type="primary">LOC105267115</name>
</gene>
<dbReference type="GO" id="GO:0005829">
    <property type="term" value="C:cytosol"/>
    <property type="evidence" value="ECO:0007669"/>
    <property type="project" value="UniProtKB-SubCell"/>
</dbReference>
<dbReference type="Gene3D" id="3.60.15.10">
    <property type="entry name" value="Ribonuclease Z/Hydroxyacylglutathione hydrolase-like"/>
    <property type="match status" value="1"/>
</dbReference>
<comment type="subcellular location">
    <subcellularLocation>
        <location evidence="1">Cytoplasm</location>
        <location evidence="1">Cytosol</location>
    </subcellularLocation>
</comment>
<dbReference type="AlphaFoldDB" id="A0A9R1T666"/>
<organism evidence="8 9">
    <name type="scientific">Fopius arisanus</name>
    <dbReference type="NCBI Taxonomy" id="64838"/>
    <lineage>
        <taxon>Eukaryota</taxon>
        <taxon>Metazoa</taxon>
        <taxon>Ecdysozoa</taxon>
        <taxon>Arthropoda</taxon>
        <taxon>Hexapoda</taxon>
        <taxon>Insecta</taxon>
        <taxon>Pterygota</taxon>
        <taxon>Neoptera</taxon>
        <taxon>Endopterygota</taxon>
        <taxon>Hymenoptera</taxon>
        <taxon>Apocrita</taxon>
        <taxon>Ichneumonoidea</taxon>
        <taxon>Braconidae</taxon>
        <taxon>Opiinae</taxon>
        <taxon>Fopius</taxon>
    </lineage>
</organism>
<dbReference type="RefSeq" id="XP_011304054.1">
    <property type="nucleotide sequence ID" value="XM_011305752.1"/>
</dbReference>
<dbReference type="InterPro" id="IPR039344">
    <property type="entry name" value="MBLAC1"/>
</dbReference>
<accession>A0A9R1T666</accession>
<dbReference type="KEGG" id="fas:105267115"/>
<evidence type="ECO:0000256" key="6">
    <source>
        <dbReference type="ARBA" id="ARBA00045869"/>
    </source>
</evidence>
<keyword evidence="8" id="KW-1185">Reference proteome</keyword>
<comment type="subunit">
    <text evidence="2">Homodimer.</text>
</comment>
<evidence type="ECO:0000256" key="4">
    <source>
        <dbReference type="ARBA" id="ARBA00032988"/>
    </source>
</evidence>
<dbReference type="PANTHER" id="PTHR23200:SF48">
    <property type="entry name" value="METALLO-BETA-LACTAMASE DOMAIN-CONTAINING PROTEIN 1"/>
    <property type="match status" value="1"/>
</dbReference>
<dbReference type="InterPro" id="IPR036866">
    <property type="entry name" value="RibonucZ/Hydroxyglut_hydro"/>
</dbReference>
<dbReference type="InterPro" id="IPR001279">
    <property type="entry name" value="Metallo-B-lactamas"/>
</dbReference>
<reference evidence="9" key="1">
    <citation type="submission" date="2025-08" db="UniProtKB">
        <authorList>
            <consortium name="RefSeq"/>
        </authorList>
    </citation>
    <scope>IDENTIFICATION</scope>
    <source>
        <strain evidence="9">USDA-PBARC FA_bdor</strain>
        <tissue evidence="9">Whole organism</tissue>
    </source>
</reference>
<evidence type="ECO:0000256" key="5">
    <source>
        <dbReference type="ARBA" id="ARBA00044690"/>
    </source>
</evidence>
<dbReference type="GeneID" id="105267115"/>
<dbReference type="OrthoDB" id="10250730at2759"/>
<dbReference type="GO" id="GO:0031123">
    <property type="term" value="P:RNA 3'-end processing"/>
    <property type="evidence" value="ECO:0007669"/>
    <property type="project" value="UniProtKB-ARBA"/>
</dbReference>
<proteinExistence type="predicted"/>
<evidence type="ECO:0000313" key="9">
    <source>
        <dbReference type="RefSeq" id="XP_011304054.1"/>
    </source>
</evidence>